<evidence type="ECO:0000313" key="3">
    <source>
        <dbReference type="Proteomes" id="UP000199199"/>
    </source>
</evidence>
<protein>
    <submittedName>
        <fullName evidence="2">ABC-2 type transport system permease protein</fullName>
    </submittedName>
</protein>
<feature type="transmembrane region" description="Helical" evidence="1">
    <location>
        <begin position="100"/>
        <end position="124"/>
    </location>
</feature>
<gene>
    <name evidence="2" type="ORF">SAMN04488556_3405</name>
</gene>
<evidence type="ECO:0000313" key="2">
    <source>
        <dbReference type="EMBL" id="SFS92357.1"/>
    </source>
</evidence>
<dbReference type="EMBL" id="FOZS01000003">
    <property type="protein sequence ID" value="SFS92357.1"/>
    <property type="molecule type" value="Genomic_DNA"/>
</dbReference>
<dbReference type="GO" id="GO:0005886">
    <property type="term" value="C:plasma membrane"/>
    <property type="evidence" value="ECO:0007669"/>
    <property type="project" value="UniProtKB-SubCell"/>
</dbReference>
<dbReference type="AlphaFoldDB" id="A0A1I6TTP3"/>
<accession>A0A1I6TTP3</accession>
<keyword evidence="3" id="KW-1185">Reference proteome</keyword>
<dbReference type="GO" id="GO:0140359">
    <property type="term" value="F:ABC-type transporter activity"/>
    <property type="evidence" value="ECO:0007669"/>
    <property type="project" value="InterPro"/>
</dbReference>
<dbReference type="PANTHER" id="PTHR43471:SF1">
    <property type="entry name" value="ABC TRANSPORTER PERMEASE PROTEIN NOSY-RELATED"/>
    <property type="match status" value="1"/>
</dbReference>
<dbReference type="RefSeq" id="WP_092906217.1">
    <property type="nucleotide sequence ID" value="NZ_FOZS01000003.1"/>
</dbReference>
<sequence>MSWRSVARKDVRDASRSRTLWVLFGLFSVLFVGYAAAYTYVGDETFTGFVAGVFSLVSGLLPILGIVLGYRSIADDRADGSILLSMSFPQSRRDLLAGTVLGRVIVLLAPVLLWLSVAGLYAALRYGTDGALAYPWFLLVTALYGASFVAVAVALSASTTVDRRIVYGAVGAYLLLVVLWRSLVSFAVAFLHRFNPSVGTPDWELLLQLAEPGEAYARLLRAGFDIDRASQYVGEKAPAFVDWWAALIVIVLWIVVPLAIGYRQFEASDL</sequence>
<dbReference type="PANTHER" id="PTHR43471">
    <property type="entry name" value="ABC TRANSPORTER PERMEASE"/>
    <property type="match status" value="1"/>
</dbReference>
<keyword evidence="1" id="KW-0812">Transmembrane</keyword>
<dbReference type="Pfam" id="PF12679">
    <property type="entry name" value="ABC2_membrane_2"/>
    <property type="match status" value="1"/>
</dbReference>
<name>A0A1I6TTP3_9EURY</name>
<feature type="transmembrane region" description="Helical" evidence="1">
    <location>
        <begin position="165"/>
        <end position="191"/>
    </location>
</feature>
<keyword evidence="1" id="KW-1133">Transmembrane helix</keyword>
<feature type="transmembrane region" description="Helical" evidence="1">
    <location>
        <begin position="243"/>
        <end position="262"/>
    </location>
</feature>
<feature type="transmembrane region" description="Helical" evidence="1">
    <location>
        <begin position="20"/>
        <end position="40"/>
    </location>
</feature>
<proteinExistence type="predicted"/>
<reference evidence="3" key="1">
    <citation type="submission" date="2016-10" db="EMBL/GenBank/DDBJ databases">
        <authorList>
            <person name="Varghese N."/>
            <person name="Submissions S."/>
        </authorList>
    </citation>
    <scope>NUCLEOTIDE SEQUENCE [LARGE SCALE GENOMIC DNA]</scope>
    <source>
        <strain evidence="3">DSM 22427</strain>
    </source>
</reference>
<dbReference type="OrthoDB" id="86287at2157"/>
<evidence type="ECO:0000256" key="1">
    <source>
        <dbReference type="SAM" id="Phobius"/>
    </source>
</evidence>
<keyword evidence="1" id="KW-0472">Membrane</keyword>
<dbReference type="Proteomes" id="UP000199199">
    <property type="component" value="Unassembled WGS sequence"/>
</dbReference>
<organism evidence="2 3">
    <name type="scientific">Halostagnicola kamekurae</name>
    <dbReference type="NCBI Taxonomy" id="619731"/>
    <lineage>
        <taxon>Archaea</taxon>
        <taxon>Methanobacteriati</taxon>
        <taxon>Methanobacteriota</taxon>
        <taxon>Stenosarchaea group</taxon>
        <taxon>Halobacteria</taxon>
        <taxon>Halobacteriales</taxon>
        <taxon>Natrialbaceae</taxon>
        <taxon>Halostagnicola</taxon>
    </lineage>
</organism>
<feature type="transmembrane region" description="Helical" evidence="1">
    <location>
        <begin position="136"/>
        <end position="158"/>
    </location>
</feature>
<feature type="transmembrane region" description="Helical" evidence="1">
    <location>
        <begin position="46"/>
        <end position="70"/>
    </location>
</feature>